<proteinExistence type="inferred from homology"/>
<dbReference type="GO" id="GO:0007097">
    <property type="term" value="P:nuclear migration"/>
    <property type="evidence" value="ECO:0007669"/>
    <property type="project" value="TreeGrafter"/>
</dbReference>
<keyword evidence="5 7" id="KW-0175">Coiled coil</keyword>
<evidence type="ECO:0000259" key="9">
    <source>
        <dbReference type="Pfam" id="PF05010"/>
    </source>
</evidence>
<dbReference type="GO" id="GO:0007052">
    <property type="term" value="P:mitotic spindle organization"/>
    <property type="evidence" value="ECO:0007669"/>
    <property type="project" value="InterPro"/>
</dbReference>
<feature type="compositionally biased region" description="Polar residues" evidence="8">
    <location>
        <begin position="98"/>
        <end position="116"/>
    </location>
</feature>
<dbReference type="FunFam" id="1.20.5.1700:FF:000001">
    <property type="entry name" value="Transforming acidic coiled-coil-containing protein 1 isoform 2"/>
    <property type="match status" value="1"/>
</dbReference>
<dbReference type="GeneTree" id="ENSGT00940000156991"/>
<dbReference type="CTD" id="6867"/>
<feature type="coiled-coil region" evidence="7">
    <location>
        <begin position="723"/>
        <end position="789"/>
    </location>
</feature>
<sequence length="794" mass="87396">MSWLSPVQWAKWTWSAVRGGGEEGEEGEEGELGESSEVDGPEADDERSQGFSSDSEGHFETPEAESPAHLSMKIPGGGLEVPHTPATADLVPEDNAGQLIQSTAEVQKPSLDQNQNSKEDEPLSGPPEGSAVVEQQPVTHFTEPPRNHAVEVQPAEPPVGSDGEGLLCNGHSDKGSPKSQPRKSRKPRPPSLTMRTSLNAPDPSEVDDEPPAPQAGGYSLDPELCDNNSFNPFLSDGGSELQSSPPPPPSATVSQSEPEVKPSETRPQDAQPVKMEFGSNGQDAQPVKMEFGLNDDEPKKPPPRKLGKKTASRLPSCRKPRPKAAEPAVEPTMDSTSSDLAPASAPESTATRNLDDLPIPKTSRNFDPSQWDDPNFDPFGGGAKTSSSPGLSKGSYNFDPDTFDDSVDPFKPSKTLGGAADLSDPDRMAERSENRQKLDFALEEEKKARQSPKKSNDRIITNSCKVKKYENQALALDVCSQEEEFEECQAPEITHRVRHATDEEKLASTAKSHKGELESEISDCPKGSAGGKIKAVSDFEEEMTYHFDEKDCCSPIQSDEPLKTHSLGKTGSDVMEKGSPVLDSIPLSEMDKAAVLTLIRDQIIAKETEASDWKRKYEDSRVEVLEMRKIVAEYEKTVAQMIEDEQRKNMGSQKSVQQLIMERDQALSDLNSVERSLSDLFRRYENMKTVLEGFKKNEEVLKKCAQEYLARVRQEEQRYHTLKLHAEEKLDKANEDIAQVRGKSNSESVALNASLRKEQMKAESLERALHQKNQEIEELTKICDELIAKLGKTD</sequence>
<dbReference type="Proteomes" id="UP000515152">
    <property type="component" value="Chromosome 12"/>
</dbReference>
<keyword evidence="6" id="KW-0206">Cytoskeleton</keyword>
<evidence type="ECO:0000256" key="2">
    <source>
        <dbReference type="ARBA" id="ARBA00009423"/>
    </source>
</evidence>
<feature type="compositionally biased region" description="Basic and acidic residues" evidence="8">
    <location>
        <begin position="258"/>
        <end position="267"/>
    </location>
</feature>
<evidence type="ECO:0000313" key="10">
    <source>
        <dbReference type="Proteomes" id="UP000515152"/>
    </source>
</evidence>
<feature type="domain" description="Transforming acidic coiled-coil-containing protein C-terminal" evidence="9">
    <location>
        <begin position="588"/>
        <end position="787"/>
    </location>
</feature>
<comment type="subcellular location">
    <subcellularLocation>
        <location evidence="1">Cytoplasm</location>
        <location evidence="1">Cytoskeleton</location>
    </subcellularLocation>
</comment>
<feature type="region of interest" description="Disordered" evidence="8">
    <location>
        <begin position="1"/>
        <end position="456"/>
    </location>
</feature>
<evidence type="ECO:0000256" key="8">
    <source>
        <dbReference type="SAM" id="MobiDB-lite"/>
    </source>
</evidence>
<dbReference type="GO" id="GO:0005737">
    <property type="term" value="C:cytoplasm"/>
    <property type="evidence" value="ECO:0007669"/>
    <property type="project" value="TreeGrafter"/>
</dbReference>
<evidence type="ECO:0000313" key="12">
    <source>
        <dbReference type="RefSeq" id="XP_031433536.1"/>
    </source>
</evidence>
<dbReference type="Gene3D" id="1.20.5.1700">
    <property type="match status" value="1"/>
</dbReference>
<evidence type="ECO:0000256" key="3">
    <source>
        <dbReference type="ARBA" id="ARBA00022490"/>
    </source>
</evidence>
<feature type="compositionally biased region" description="Acidic residues" evidence="8">
    <location>
        <begin position="22"/>
        <end position="45"/>
    </location>
</feature>
<feature type="region of interest" description="Disordered" evidence="8">
    <location>
        <begin position="509"/>
        <end position="532"/>
    </location>
</feature>
<dbReference type="KEGG" id="char:105904463"/>
<keyword evidence="4" id="KW-0597">Phosphoprotein</keyword>
<dbReference type="GO" id="GO:0005856">
    <property type="term" value="C:cytoskeleton"/>
    <property type="evidence" value="ECO:0007669"/>
    <property type="project" value="UniProtKB-SubCell"/>
</dbReference>
<evidence type="ECO:0000313" key="11">
    <source>
        <dbReference type="RefSeq" id="XP_031433535.1"/>
    </source>
</evidence>
<dbReference type="GO" id="GO:0021987">
    <property type="term" value="P:cerebral cortex development"/>
    <property type="evidence" value="ECO:0007669"/>
    <property type="project" value="TreeGrafter"/>
</dbReference>
<dbReference type="AlphaFoldDB" id="A0A6P8GAF9"/>
<feature type="compositionally biased region" description="Basic residues" evidence="8">
    <location>
        <begin position="301"/>
        <end position="322"/>
    </location>
</feature>
<protein>
    <submittedName>
        <fullName evidence="11 12">Transforming acidic coiled-coil-containing protein 1 isoform X1</fullName>
    </submittedName>
</protein>
<name>A0A6P8GAF9_CLUHA</name>
<accession>A0A6P8GAF9</accession>
<gene>
    <name evidence="11 12" type="primary">tacc1</name>
</gene>
<evidence type="ECO:0000256" key="1">
    <source>
        <dbReference type="ARBA" id="ARBA00004245"/>
    </source>
</evidence>
<evidence type="ECO:0000256" key="4">
    <source>
        <dbReference type="ARBA" id="ARBA00022553"/>
    </source>
</evidence>
<keyword evidence="10" id="KW-1185">Reference proteome</keyword>
<keyword evidence="3" id="KW-0963">Cytoplasm</keyword>
<dbReference type="InterPro" id="IPR007707">
    <property type="entry name" value="TACC_C"/>
</dbReference>
<dbReference type="RefSeq" id="XP_031433535.1">
    <property type="nucleotide sequence ID" value="XM_031577675.2"/>
</dbReference>
<evidence type="ECO:0000256" key="7">
    <source>
        <dbReference type="SAM" id="Coils"/>
    </source>
</evidence>
<reference evidence="11 12" key="1">
    <citation type="submission" date="2025-04" db="UniProtKB">
        <authorList>
            <consortium name="RefSeq"/>
        </authorList>
    </citation>
    <scope>IDENTIFICATION</scope>
</reference>
<evidence type="ECO:0000256" key="6">
    <source>
        <dbReference type="ARBA" id="ARBA00023212"/>
    </source>
</evidence>
<dbReference type="RefSeq" id="XP_031433536.1">
    <property type="nucleotide sequence ID" value="XM_031577676.2"/>
</dbReference>
<dbReference type="PANTHER" id="PTHR13924">
    <property type="entry name" value="TRANSFORMING ACIDIC COILED-COIL CONTAINING PROTEIN 1/2"/>
    <property type="match status" value="1"/>
</dbReference>
<feature type="compositionally biased region" description="Basic and acidic residues" evidence="8">
    <location>
        <begin position="424"/>
        <end position="448"/>
    </location>
</feature>
<organism evidence="10 12">
    <name type="scientific">Clupea harengus</name>
    <name type="common">Atlantic herring</name>
    <dbReference type="NCBI Taxonomy" id="7950"/>
    <lineage>
        <taxon>Eukaryota</taxon>
        <taxon>Metazoa</taxon>
        <taxon>Chordata</taxon>
        <taxon>Craniata</taxon>
        <taxon>Vertebrata</taxon>
        <taxon>Euteleostomi</taxon>
        <taxon>Actinopterygii</taxon>
        <taxon>Neopterygii</taxon>
        <taxon>Teleostei</taxon>
        <taxon>Clupei</taxon>
        <taxon>Clupeiformes</taxon>
        <taxon>Clupeoidei</taxon>
        <taxon>Clupeidae</taxon>
        <taxon>Clupea</taxon>
    </lineage>
</organism>
<dbReference type="PANTHER" id="PTHR13924:SF12">
    <property type="entry name" value="TRANSFORMING ACIDIC COILED-COIL-CONTAINING PROTEIN 1"/>
    <property type="match status" value="1"/>
</dbReference>
<evidence type="ECO:0000256" key="5">
    <source>
        <dbReference type="ARBA" id="ARBA00023054"/>
    </source>
</evidence>
<comment type="similarity">
    <text evidence="2">Belongs to the TACC family.</text>
</comment>
<dbReference type="GeneID" id="105904463"/>
<dbReference type="OrthoDB" id="10255048at2759"/>
<dbReference type="Pfam" id="PF05010">
    <property type="entry name" value="TACC_C"/>
    <property type="match status" value="1"/>
</dbReference>
<dbReference type="InterPro" id="IPR039915">
    <property type="entry name" value="TACC"/>
</dbReference>